<dbReference type="STRING" id="448385.sce5391"/>
<dbReference type="EMBL" id="AM746676">
    <property type="protein sequence ID" value="CAN95554.1"/>
    <property type="molecule type" value="Genomic_DNA"/>
</dbReference>
<name>A9FXV8_SORC5</name>
<evidence type="ECO:0000313" key="2">
    <source>
        <dbReference type="Proteomes" id="UP000002139"/>
    </source>
</evidence>
<dbReference type="SUPFAM" id="SSF48452">
    <property type="entry name" value="TPR-like"/>
    <property type="match status" value="1"/>
</dbReference>
<dbReference type="OrthoDB" id="9785707at2"/>
<organism evidence="1 2">
    <name type="scientific">Sorangium cellulosum (strain So ce56)</name>
    <name type="common">Polyangium cellulosum (strain So ce56)</name>
    <dbReference type="NCBI Taxonomy" id="448385"/>
    <lineage>
        <taxon>Bacteria</taxon>
        <taxon>Pseudomonadati</taxon>
        <taxon>Myxococcota</taxon>
        <taxon>Polyangia</taxon>
        <taxon>Polyangiales</taxon>
        <taxon>Polyangiaceae</taxon>
        <taxon>Sorangium</taxon>
    </lineage>
</organism>
<keyword evidence="2" id="KW-1185">Reference proteome</keyword>
<dbReference type="AlphaFoldDB" id="A9FXV8"/>
<proteinExistence type="predicted"/>
<dbReference type="RefSeq" id="WP_012238022.1">
    <property type="nucleotide sequence ID" value="NC_010162.1"/>
</dbReference>
<sequence>MAWKTLLDDARWNHRDDPARADELVGRAIRSAEAETEAAERVRAFESIADYLDGRERWAEASMVYGRLIDLLRKNHASQDELAARLARHAEIESSAGDLESAAKLLEEALSLWRESSRSTLERGAAWYEQLAEARSAAARHIAASAARSRATELRIEASGEYYQPRVMRHARGDGTVEYAVHDVYFSLYGDVKGYTQHARSPRMPSVATLQKWLEETLPVAATGVACGDLGYMHYAPDLTQWLRHIHEEPLDYERDPEDEAWLARQTG</sequence>
<evidence type="ECO:0008006" key="3">
    <source>
        <dbReference type="Google" id="ProtNLM"/>
    </source>
</evidence>
<dbReference type="Proteomes" id="UP000002139">
    <property type="component" value="Chromosome"/>
</dbReference>
<protein>
    <recommendedName>
        <fullName evidence="3">Tetratricopeptide repeat protein</fullName>
    </recommendedName>
</protein>
<gene>
    <name evidence="1" type="ordered locus">sce5391</name>
</gene>
<dbReference type="InterPro" id="IPR011990">
    <property type="entry name" value="TPR-like_helical_dom_sf"/>
</dbReference>
<evidence type="ECO:0000313" key="1">
    <source>
        <dbReference type="EMBL" id="CAN95554.1"/>
    </source>
</evidence>
<dbReference type="BioCyc" id="SCEL448385:SCE_RS27660-MONOMER"/>
<dbReference type="KEGG" id="scl:sce5391"/>
<dbReference type="HOGENOM" id="CLU_1037870_0_0_7"/>
<reference evidence="1 2" key="1">
    <citation type="journal article" date="2007" name="Nat. Biotechnol.">
        <title>Complete genome sequence of the myxobacterium Sorangium cellulosum.</title>
        <authorList>
            <person name="Schneiker S."/>
            <person name="Perlova O."/>
            <person name="Kaiser O."/>
            <person name="Gerth K."/>
            <person name="Alici A."/>
            <person name="Altmeyer M.O."/>
            <person name="Bartels D."/>
            <person name="Bekel T."/>
            <person name="Beyer S."/>
            <person name="Bode E."/>
            <person name="Bode H.B."/>
            <person name="Bolten C.J."/>
            <person name="Choudhuri J.V."/>
            <person name="Doss S."/>
            <person name="Elnakady Y.A."/>
            <person name="Frank B."/>
            <person name="Gaigalat L."/>
            <person name="Goesmann A."/>
            <person name="Groeger C."/>
            <person name="Gross F."/>
            <person name="Jelsbak L."/>
            <person name="Jelsbak L."/>
            <person name="Kalinowski J."/>
            <person name="Kegler C."/>
            <person name="Knauber T."/>
            <person name="Konietzny S."/>
            <person name="Kopp M."/>
            <person name="Krause L."/>
            <person name="Krug D."/>
            <person name="Linke B."/>
            <person name="Mahmud T."/>
            <person name="Martinez-Arias R."/>
            <person name="McHardy A.C."/>
            <person name="Merai M."/>
            <person name="Meyer F."/>
            <person name="Mormann S."/>
            <person name="Munoz-Dorado J."/>
            <person name="Perez J."/>
            <person name="Pradella S."/>
            <person name="Rachid S."/>
            <person name="Raddatz G."/>
            <person name="Rosenau F."/>
            <person name="Rueckert C."/>
            <person name="Sasse F."/>
            <person name="Scharfe M."/>
            <person name="Schuster S.C."/>
            <person name="Suen G."/>
            <person name="Treuner-Lange A."/>
            <person name="Velicer G.J."/>
            <person name="Vorholter F.-J."/>
            <person name="Weissman K.J."/>
            <person name="Welch R.D."/>
            <person name="Wenzel S.C."/>
            <person name="Whitworth D.E."/>
            <person name="Wilhelm S."/>
            <person name="Wittmann C."/>
            <person name="Bloecker H."/>
            <person name="Puehler A."/>
            <person name="Mueller R."/>
        </authorList>
    </citation>
    <scope>NUCLEOTIDE SEQUENCE [LARGE SCALE GENOMIC DNA]</scope>
    <source>
        <strain evidence="2">So ce56</strain>
    </source>
</reference>
<accession>A9FXV8</accession>